<dbReference type="EMBL" id="CAQK01000323">
    <property type="protein sequence ID" value="CCQ50599.1"/>
    <property type="molecule type" value="Genomic_DNA"/>
</dbReference>
<keyword evidence="1" id="KW-0489">Methyltransferase</keyword>
<reference evidence="1 2" key="2">
    <citation type="submission" date="2013-09" db="EMBL/GenBank/DDBJ databases">
        <title>Whole genome comparison of six Crocosphaera watsonii strains with differing phenotypes.</title>
        <authorList>
            <person name="Bench S.R."/>
            <person name="Heller P."/>
            <person name="Frank I."/>
            <person name="Arciniega M."/>
            <person name="Shilova I.N."/>
            <person name="Zehr J.P."/>
        </authorList>
    </citation>
    <scope>NUCLEOTIDE SEQUENCE [LARGE SCALE GENOMIC DNA]</scope>
    <source>
        <strain evidence="1 2">WH 8502</strain>
    </source>
</reference>
<dbReference type="AlphaFoldDB" id="T2ICL6"/>
<evidence type="ECO:0000313" key="1">
    <source>
        <dbReference type="EMBL" id="CCQ50599.1"/>
    </source>
</evidence>
<accession>T2ICL6</accession>
<name>T2ICL6_CROWT</name>
<sequence length="63" mass="7393">MLFFNEPSSQLYQLHQQLDNVVMEAYQFNPYDDILEQLLTLNLALAEKENKGESIIGPWYSNK</sequence>
<keyword evidence="1" id="KW-0808">Transferase</keyword>
<protein>
    <submittedName>
        <fullName evidence="1">DNA modification methyltransferase-related protein</fullName>
    </submittedName>
</protein>
<comment type="caution">
    <text evidence="1">The sequence shown here is derived from an EMBL/GenBank/DDBJ whole genome shotgun (WGS) entry which is preliminary data.</text>
</comment>
<dbReference type="GO" id="GO:0008168">
    <property type="term" value="F:methyltransferase activity"/>
    <property type="evidence" value="ECO:0007669"/>
    <property type="project" value="UniProtKB-KW"/>
</dbReference>
<evidence type="ECO:0000313" key="2">
    <source>
        <dbReference type="Proteomes" id="UP000018348"/>
    </source>
</evidence>
<organism evidence="1 2">
    <name type="scientific">Crocosphaera watsonii WH 8502</name>
    <dbReference type="NCBI Taxonomy" id="423474"/>
    <lineage>
        <taxon>Bacteria</taxon>
        <taxon>Bacillati</taxon>
        <taxon>Cyanobacteriota</taxon>
        <taxon>Cyanophyceae</taxon>
        <taxon>Oscillatoriophycideae</taxon>
        <taxon>Chroococcales</taxon>
        <taxon>Aphanothecaceae</taxon>
        <taxon>Crocosphaera</taxon>
    </lineage>
</organism>
<dbReference type="GO" id="GO:0032259">
    <property type="term" value="P:methylation"/>
    <property type="evidence" value="ECO:0007669"/>
    <property type="project" value="UniProtKB-KW"/>
</dbReference>
<gene>
    <name evidence="1" type="ORF">CWATWH8502_2055</name>
</gene>
<dbReference type="Proteomes" id="UP000018348">
    <property type="component" value="Unassembled WGS sequence"/>
</dbReference>
<reference evidence="1 2" key="1">
    <citation type="submission" date="2013-01" db="EMBL/GenBank/DDBJ databases">
        <authorList>
            <person name="Bench S."/>
        </authorList>
    </citation>
    <scope>NUCLEOTIDE SEQUENCE [LARGE SCALE GENOMIC DNA]</scope>
    <source>
        <strain evidence="1 2">WH 8502</strain>
    </source>
</reference>
<proteinExistence type="predicted"/>